<name>A0A540LTY7_MALBA</name>
<accession>A0A540LTY7</accession>
<gene>
    <name evidence="1" type="ORF">C1H46_024457</name>
</gene>
<dbReference type="Proteomes" id="UP000315295">
    <property type="component" value="Unassembled WGS sequence"/>
</dbReference>
<proteinExistence type="predicted"/>
<reference evidence="1 2" key="1">
    <citation type="journal article" date="2019" name="G3 (Bethesda)">
        <title>Sequencing of a Wild Apple (Malus baccata) Genome Unravels the Differences Between Cultivated and Wild Apple Species Regarding Disease Resistance and Cold Tolerance.</title>
        <authorList>
            <person name="Chen X."/>
        </authorList>
    </citation>
    <scope>NUCLEOTIDE SEQUENCE [LARGE SCALE GENOMIC DNA]</scope>
    <source>
        <strain evidence="2">cv. Shandingzi</strain>
        <tissue evidence="1">Leaves</tissue>
    </source>
</reference>
<evidence type="ECO:0000313" key="1">
    <source>
        <dbReference type="EMBL" id="TQD89973.1"/>
    </source>
</evidence>
<comment type="caution">
    <text evidence="1">The sequence shown here is derived from an EMBL/GenBank/DDBJ whole genome shotgun (WGS) entry which is preliminary data.</text>
</comment>
<keyword evidence="2" id="KW-1185">Reference proteome</keyword>
<dbReference type="AlphaFoldDB" id="A0A540LTY7"/>
<organism evidence="1 2">
    <name type="scientific">Malus baccata</name>
    <name type="common">Siberian crab apple</name>
    <name type="synonym">Pyrus baccata</name>
    <dbReference type="NCBI Taxonomy" id="106549"/>
    <lineage>
        <taxon>Eukaryota</taxon>
        <taxon>Viridiplantae</taxon>
        <taxon>Streptophyta</taxon>
        <taxon>Embryophyta</taxon>
        <taxon>Tracheophyta</taxon>
        <taxon>Spermatophyta</taxon>
        <taxon>Magnoliopsida</taxon>
        <taxon>eudicotyledons</taxon>
        <taxon>Gunneridae</taxon>
        <taxon>Pentapetalae</taxon>
        <taxon>rosids</taxon>
        <taxon>fabids</taxon>
        <taxon>Rosales</taxon>
        <taxon>Rosaceae</taxon>
        <taxon>Amygdaloideae</taxon>
        <taxon>Maleae</taxon>
        <taxon>Malus</taxon>
    </lineage>
</organism>
<evidence type="ECO:0000313" key="2">
    <source>
        <dbReference type="Proteomes" id="UP000315295"/>
    </source>
</evidence>
<dbReference type="EMBL" id="VIEB01000464">
    <property type="protein sequence ID" value="TQD89973.1"/>
    <property type="molecule type" value="Genomic_DNA"/>
</dbReference>
<sequence length="60" mass="6823">MYEEFPGSNGIAKPLIRIATIINLASEPLHQEEPNNPLELVMDANFKSLFQFHPEINKNT</sequence>
<protein>
    <submittedName>
        <fullName evidence="1">Uncharacterized protein</fullName>
    </submittedName>
</protein>